<dbReference type="RefSeq" id="WP_228352717.1">
    <property type="nucleotide sequence ID" value="NZ_JACEGA010000001.1"/>
</dbReference>
<dbReference type="HAMAP" id="MF_00226_B">
    <property type="entry name" value="CinA_B"/>
    <property type="match status" value="1"/>
</dbReference>
<dbReference type="InterPro" id="IPR041424">
    <property type="entry name" value="CinA_KH"/>
</dbReference>
<dbReference type="AlphaFoldDB" id="A0A839JZC7"/>
<dbReference type="InterPro" id="IPR001453">
    <property type="entry name" value="MoaB/Mog_dom"/>
</dbReference>
<dbReference type="Pfam" id="PF00994">
    <property type="entry name" value="MoCF_biosynth"/>
    <property type="match status" value="1"/>
</dbReference>
<dbReference type="Proteomes" id="UP000574276">
    <property type="component" value="Unassembled WGS sequence"/>
</dbReference>
<dbReference type="NCBIfam" id="TIGR00199">
    <property type="entry name" value="PncC_domain"/>
    <property type="match status" value="1"/>
</dbReference>
<dbReference type="Gene3D" id="3.30.70.2860">
    <property type="match status" value="1"/>
</dbReference>
<dbReference type="InterPro" id="IPR008135">
    <property type="entry name" value="Competence-induced_CinA"/>
</dbReference>
<evidence type="ECO:0000313" key="3">
    <source>
        <dbReference type="EMBL" id="MBB2183033.1"/>
    </source>
</evidence>
<dbReference type="SUPFAM" id="SSF53218">
    <property type="entry name" value="Molybdenum cofactor biosynthesis proteins"/>
    <property type="match status" value="1"/>
</dbReference>
<name>A0A839JZC7_9FIRM</name>
<evidence type="ECO:0000313" key="4">
    <source>
        <dbReference type="Proteomes" id="UP000574276"/>
    </source>
</evidence>
<protein>
    <recommendedName>
        <fullName evidence="1">Putative competence-damage inducible protein</fullName>
    </recommendedName>
</protein>
<dbReference type="Gene3D" id="3.40.980.10">
    <property type="entry name" value="MoaB/Mog-like domain"/>
    <property type="match status" value="1"/>
</dbReference>
<keyword evidence="4" id="KW-1185">Reference proteome</keyword>
<gene>
    <name evidence="1" type="primary">cinA</name>
    <name evidence="3" type="ORF">H0486_09095</name>
</gene>
<dbReference type="PANTHER" id="PTHR13939">
    <property type="entry name" value="NICOTINAMIDE-NUCLEOTIDE AMIDOHYDROLASE PNCC"/>
    <property type="match status" value="1"/>
</dbReference>
<accession>A0A839JZC7</accession>
<proteinExistence type="inferred from homology"/>
<comment type="caution">
    <text evidence="3">The sequence shown here is derived from an EMBL/GenBank/DDBJ whole genome shotgun (WGS) entry which is preliminary data.</text>
</comment>
<dbReference type="SUPFAM" id="SSF142433">
    <property type="entry name" value="CinA-like"/>
    <property type="match status" value="1"/>
</dbReference>
<comment type="similarity">
    <text evidence="1">Belongs to the CinA family.</text>
</comment>
<reference evidence="3 4" key="1">
    <citation type="submission" date="2020-07" db="EMBL/GenBank/DDBJ databases">
        <title>Characterization and genome sequencing of isolate MD1, a novel member within the family Lachnospiraceae.</title>
        <authorList>
            <person name="Rettenmaier R."/>
            <person name="Di Bello L."/>
            <person name="Zinser C."/>
            <person name="Scheitz K."/>
            <person name="Liebl W."/>
            <person name="Zverlov V."/>
        </authorList>
    </citation>
    <scope>NUCLEOTIDE SEQUENCE [LARGE SCALE GENOMIC DNA]</scope>
    <source>
        <strain evidence="3 4">MD1</strain>
    </source>
</reference>
<dbReference type="Gene3D" id="3.90.950.20">
    <property type="entry name" value="CinA-like"/>
    <property type="match status" value="1"/>
</dbReference>
<dbReference type="InterPro" id="IPR008136">
    <property type="entry name" value="CinA_C"/>
</dbReference>
<sequence>MTVELISVGTELLMGNIVNTNAQYLSRKCAELGFSLYFQITVGDNEGRLCEVIETALHRSDIIILTGGLGPTQDDITKESVAKVLKRNLVMDEESKRLIDDYFKFRFQGEKNTIVTENNWKQALKIEDSIVIKNDNGTAPGSIVEINNKSIIILPGPPAEMKPMFEQHIFPYLKKKQNKTFVSKMIKICGIGESRAETDILDLIEKQSNPTIAPYAKNGEVHFRITAAADCEAEAHQLLSPVVNELYQRFGENIYTSIEEETLEEVVAHLLIDKKYTLTTAESCTGGMLTGRIVNIPGVSDILKEGFITYSNEAKMKYLGVKKETLDQYGAVSSQTAQEMALGAAEAAEADAALAITGIAGPDGGTKDKPVGLVYIACNVKGHVTVKECHFKGNRQKVRDQSVIYALDLLRRSLK</sequence>
<dbReference type="EMBL" id="JACEGA010000001">
    <property type="protein sequence ID" value="MBB2183033.1"/>
    <property type="molecule type" value="Genomic_DNA"/>
</dbReference>
<dbReference type="PIRSF" id="PIRSF006728">
    <property type="entry name" value="CinA"/>
    <property type="match status" value="1"/>
</dbReference>
<dbReference type="InterPro" id="IPR050101">
    <property type="entry name" value="CinA"/>
</dbReference>
<evidence type="ECO:0000259" key="2">
    <source>
        <dbReference type="SMART" id="SM00852"/>
    </source>
</evidence>
<dbReference type="NCBIfam" id="NF001813">
    <property type="entry name" value="PRK00549.1"/>
    <property type="match status" value="1"/>
</dbReference>
<dbReference type="NCBIfam" id="TIGR00177">
    <property type="entry name" value="molyb_syn"/>
    <property type="match status" value="1"/>
</dbReference>
<dbReference type="InterPro" id="IPR036653">
    <property type="entry name" value="CinA-like_C"/>
</dbReference>
<dbReference type="Pfam" id="PF18146">
    <property type="entry name" value="CinA_KH"/>
    <property type="match status" value="1"/>
</dbReference>
<dbReference type="PANTHER" id="PTHR13939:SF0">
    <property type="entry name" value="NMN AMIDOHYDROLASE-LIKE PROTEIN YFAY"/>
    <property type="match status" value="1"/>
</dbReference>
<feature type="domain" description="MoaB/Mog" evidence="2">
    <location>
        <begin position="4"/>
        <end position="176"/>
    </location>
</feature>
<dbReference type="Pfam" id="PF02464">
    <property type="entry name" value="CinA"/>
    <property type="match status" value="1"/>
</dbReference>
<organism evidence="3 4">
    <name type="scientific">Variimorphobacter saccharofermentans</name>
    <dbReference type="NCBI Taxonomy" id="2755051"/>
    <lineage>
        <taxon>Bacteria</taxon>
        <taxon>Bacillati</taxon>
        <taxon>Bacillota</taxon>
        <taxon>Clostridia</taxon>
        <taxon>Lachnospirales</taxon>
        <taxon>Lachnospiraceae</taxon>
        <taxon>Variimorphobacter</taxon>
    </lineage>
</organism>
<dbReference type="NCBIfam" id="TIGR00200">
    <property type="entry name" value="cinA_nterm"/>
    <property type="match status" value="1"/>
</dbReference>
<dbReference type="InterPro" id="IPR036425">
    <property type="entry name" value="MoaB/Mog-like_dom_sf"/>
</dbReference>
<evidence type="ECO:0000256" key="1">
    <source>
        <dbReference type="HAMAP-Rule" id="MF_00226"/>
    </source>
</evidence>
<dbReference type="SMART" id="SM00852">
    <property type="entry name" value="MoCF_biosynth"/>
    <property type="match status" value="1"/>
</dbReference>
<dbReference type="CDD" id="cd00885">
    <property type="entry name" value="cinA"/>
    <property type="match status" value="1"/>
</dbReference>